<evidence type="ECO:0000256" key="3">
    <source>
        <dbReference type="ARBA" id="ARBA00023221"/>
    </source>
</evidence>
<name>A0A3R8JQZ6_9FIRM</name>
<dbReference type="GO" id="GO:0008206">
    <property type="term" value="P:bile acid metabolic process"/>
    <property type="evidence" value="ECO:0007669"/>
    <property type="project" value="UniProtKB-ARBA"/>
</dbReference>
<dbReference type="InterPro" id="IPR036291">
    <property type="entry name" value="NAD(P)-bd_dom_sf"/>
</dbReference>
<dbReference type="SUPFAM" id="SSF51735">
    <property type="entry name" value="NAD(P)-binding Rossmann-fold domains"/>
    <property type="match status" value="1"/>
</dbReference>
<dbReference type="CDD" id="cd05233">
    <property type="entry name" value="SDR_c"/>
    <property type="match status" value="1"/>
</dbReference>
<dbReference type="GO" id="GO:0016491">
    <property type="term" value="F:oxidoreductase activity"/>
    <property type="evidence" value="ECO:0007669"/>
    <property type="project" value="UniProtKB-KW"/>
</dbReference>
<reference evidence="5" key="1">
    <citation type="submission" date="2018-10" db="EMBL/GenBank/DDBJ databases">
        <title>Schaedlerella arabinophila gen. nov. sp. nov., isolated from the mouse intestinal tract and comparative analysis with the genome of the closely related altered Schaedler flora strain ASF502.</title>
        <authorList>
            <person name="Miyake S."/>
            <person name="Soh M."/>
            <person name="Seedorf H."/>
        </authorList>
    </citation>
    <scope>NUCLEOTIDE SEQUENCE [LARGE SCALE GENOMIC DNA]</scope>
    <source>
        <strain evidence="5">DSM 106076</strain>
    </source>
</reference>
<dbReference type="Gene3D" id="3.40.50.720">
    <property type="entry name" value="NAD(P)-binding Rossmann-like Domain"/>
    <property type="match status" value="1"/>
</dbReference>
<gene>
    <name evidence="5" type="ORF">EBB54_24550</name>
</gene>
<dbReference type="PANTHER" id="PTHR42879:SF2">
    <property type="entry name" value="3-OXOACYL-[ACYL-CARRIER-PROTEIN] REDUCTASE FABG"/>
    <property type="match status" value="1"/>
</dbReference>
<dbReference type="InterPro" id="IPR002347">
    <property type="entry name" value="SDR_fam"/>
</dbReference>
<keyword evidence="3" id="KW-0443">Lipid metabolism</keyword>
<evidence type="ECO:0000313" key="6">
    <source>
        <dbReference type="Proteomes" id="UP000274920"/>
    </source>
</evidence>
<keyword evidence="2" id="KW-0560">Oxidoreductase</keyword>
<comment type="caution">
    <text evidence="5">The sequence shown here is derived from an EMBL/GenBank/DDBJ whole genome shotgun (WGS) entry which is preliminary data.</text>
</comment>
<dbReference type="PRINTS" id="PR00080">
    <property type="entry name" value="SDRFAMILY"/>
</dbReference>
<dbReference type="RefSeq" id="WP_125129313.1">
    <property type="nucleotide sequence ID" value="NZ_RHJS01000002.1"/>
</dbReference>
<evidence type="ECO:0000256" key="4">
    <source>
        <dbReference type="RuleBase" id="RU000363"/>
    </source>
</evidence>
<comment type="similarity">
    <text evidence="1 4">Belongs to the short-chain dehydrogenases/reductases (SDR) family.</text>
</comment>
<dbReference type="InterPro" id="IPR050259">
    <property type="entry name" value="SDR"/>
</dbReference>
<dbReference type="FunFam" id="3.40.50.720:FF:000084">
    <property type="entry name" value="Short-chain dehydrogenase reductase"/>
    <property type="match status" value="1"/>
</dbReference>
<dbReference type="AlphaFoldDB" id="A0A3R8JQZ6"/>
<dbReference type="EMBL" id="RHJS01000002">
    <property type="protein sequence ID" value="RRK34152.1"/>
    <property type="molecule type" value="Genomic_DNA"/>
</dbReference>
<accession>A0A3R8JQZ6</accession>
<dbReference type="PANTHER" id="PTHR42879">
    <property type="entry name" value="3-OXOACYL-(ACYL-CARRIER-PROTEIN) REDUCTASE"/>
    <property type="match status" value="1"/>
</dbReference>
<sequence length="252" mass="27784">MKNYMDLTGRIAIVTGASSGLGYEYCKAFAENGAKVAAFARRKERLEKLKEEIESMGGTCLPVQCDVGKEEQVTAGVQQVIDNFGKVDILVNNAGMMAYCPTVELSLEQWQKVVDVSLTGYFLMARECAKNMIQNQYGRIINTASMYGHIAAFHHPILAYNATKGAVPNFTRSLAQEWAKYNITVNAIGPGEFPSEMMQFDETALEELKKRCPLGRPGKIDELCGQLLLFASENCSYTTGQTIYIDGGWTAV</sequence>
<proteinExistence type="inferred from homology"/>
<evidence type="ECO:0000256" key="2">
    <source>
        <dbReference type="ARBA" id="ARBA00023002"/>
    </source>
</evidence>
<dbReference type="Proteomes" id="UP000274920">
    <property type="component" value="Unassembled WGS sequence"/>
</dbReference>
<evidence type="ECO:0000256" key="1">
    <source>
        <dbReference type="ARBA" id="ARBA00006484"/>
    </source>
</evidence>
<evidence type="ECO:0000313" key="5">
    <source>
        <dbReference type="EMBL" id="RRK34152.1"/>
    </source>
</evidence>
<dbReference type="PRINTS" id="PR00081">
    <property type="entry name" value="GDHRDH"/>
</dbReference>
<organism evidence="5 6">
    <name type="scientific">Schaedlerella arabinosiphila</name>
    <dbReference type="NCBI Taxonomy" id="2044587"/>
    <lineage>
        <taxon>Bacteria</taxon>
        <taxon>Bacillati</taxon>
        <taxon>Bacillota</taxon>
        <taxon>Clostridia</taxon>
        <taxon>Lachnospirales</taxon>
        <taxon>Lachnospiraceae</taxon>
        <taxon>Schaedlerella</taxon>
    </lineage>
</organism>
<keyword evidence="3" id="KW-0753">Steroid metabolism</keyword>
<keyword evidence="6" id="KW-1185">Reference proteome</keyword>
<protein>
    <submittedName>
        <fullName evidence="5">SDR family oxidoreductase</fullName>
    </submittedName>
</protein>
<dbReference type="Pfam" id="PF00106">
    <property type="entry name" value="adh_short"/>
    <property type="match status" value="1"/>
</dbReference>